<dbReference type="Proteomes" id="UP000554482">
    <property type="component" value="Unassembled WGS sequence"/>
</dbReference>
<comment type="caution">
    <text evidence="3">The sequence shown here is derived from an EMBL/GenBank/DDBJ whole genome shotgun (WGS) entry which is preliminary data.</text>
</comment>
<dbReference type="InterPro" id="IPR009637">
    <property type="entry name" value="GPR107/GPR108-like"/>
</dbReference>
<keyword evidence="1" id="KW-1133">Transmembrane helix</keyword>
<reference evidence="3 4" key="1">
    <citation type="submission" date="2020-06" db="EMBL/GenBank/DDBJ databases">
        <title>Transcriptomic and genomic resources for Thalictrum thalictroides and T. hernandezii: Facilitating candidate gene discovery in an emerging model plant lineage.</title>
        <authorList>
            <person name="Arias T."/>
            <person name="Riano-Pachon D.M."/>
            <person name="Di Stilio V.S."/>
        </authorList>
    </citation>
    <scope>NUCLEOTIDE SEQUENCE [LARGE SCALE GENOMIC DNA]</scope>
    <source>
        <strain evidence="4">cv. WT478/WT964</strain>
        <tissue evidence="3">Leaves</tissue>
    </source>
</reference>
<dbReference type="EMBL" id="JABWDY010033506">
    <property type="protein sequence ID" value="KAF5183384.1"/>
    <property type="molecule type" value="Genomic_DNA"/>
</dbReference>
<accession>A0A7J6VE63</accession>
<evidence type="ECO:0000256" key="1">
    <source>
        <dbReference type="SAM" id="Phobius"/>
    </source>
</evidence>
<feature type="transmembrane region" description="Helical" evidence="1">
    <location>
        <begin position="275"/>
        <end position="297"/>
    </location>
</feature>
<evidence type="ECO:0000313" key="3">
    <source>
        <dbReference type="EMBL" id="KAF5183384.1"/>
    </source>
</evidence>
<dbReference type="InterPro" id="IPR054103">
    <property type="entry name" value="CAND6-7_N"/>
</dbReference>
<feature type="transmembrane region" description="Helical" evidence="1">
    <location>
        <begin position="167"/>
        <end position="184"/>
    </location>
</feature>
<dbReference type="Pfam" id="PF21904">
    <property type="entry name" value="CAND6-7_N"/>
    <property type="match status" value="1"/>
</dbReference>
<dbReference type="GO" id="GO:0016020">
    <property type="term" value="C:membrane"/>
    <property type="evidence" value="ECO:0007669"/>
    <property type="project" value="InterPro"/>
</dbReference>
<feature type="transmembrane region" description="Helical" evidence="1">
    <location>
        <begin position="221"/>
        <end position="242"/>
    </location>
</feature>
<feature type="domain" description="CAND6/7 N-terminal" evidence="2">
    <location>
        <begin position="33"/>
        <end position="141"/>
    </location>
</feature>
<keyword evidence="3" id="KW-0675">Receptor</keyword>
<gene>
    <name evidence="3" type="ORF">FRX31_027031</name>
</gene>
<evidence type="ECO:0000313" key="4">
    <source>
        <dbReference type="Proteomes" id="UP000554482"/>
    </source>
</evidence>
<dbReference type="PANTHER" id="PTHR21229">
    <property type="entry name" value="LUNG SEVEN TRANSMEMBRANE RECEPTOR"/>
    <property type="match status" value="1"/>
</dbReference>
<protein>
    <submittedName>
        <fullName evidence="3">Lung seven transmembrane receptor family protein</fullName>
    </submittedName>
</protein>
<feature type="transmembrane region" description="Helical" evidence="1">
    <location>
        <begin position="384"/>
        <end position="407"/>
    </location>
</feature>
<keyword evidence="1 3" id="KW-0812">Transmembrane</keyword>
<dbReference type="PANTHER" id="PTHR21229:SF2">
    <property type="entry name" value="RE59932P"/>
    <property type="match status" value="1"/>
</dbReference>
<keyword evidence="4" id="KW-1185">Reference proteome</keyword>
<proteinExistence type="predicted"/>
<sequence length="444" mass="51480">MVAVAEIRNYKIDSEALEFSRTGKLYVDSFELLEKSGRIQLKVTDIFFPNSCSSNDLSQIGFFLAQNRLSFFSSRCYLHDHDSNVVVLYTLNNLQQHNNSFDLTFSDINKTHDYVLYYQNCVHDRHLNTTVTMNVQSTMYNLDLGDDGYRPLYLSPNKNFLIKSNSFFALVYLSLGCFWFYYILHLKNSKLATVTLIHVLMLFVPFFKAYSLILDTLRHYYILYVGCAQCYPSLLLTFASNFLCDTPLILLLVTVCAGWSLVKPLHLLPSKKRSSLLLVIGVVYNELLTNSAALWLLQVSPFVNEFTYMYPRFFDEIPKLGRWCLLLQAVRSSTDSLKELGTSMNGKASASIKYIQLFRELFNNYLWYCIYQTLVYYMEAFTSYLFLSFLLKELLTLAFYALIVSMLRPEMEKEKLLMVDDEAEKASHKALLKVTTQLLSYLET</sequence>
<keyword evidence="1" id="KW-0472">Membrane</keyword>
<organism evidence="3 4">
    <name type="scientific">Thalictrum thalictroides</name>
    <name type="common">Rue-anemone</name>
    <name type="synonym">Anemone thalictroides</name>
    <dbReference type="NCBI Taxonomy" id="46969"/>
    <lineage>
        <taxon>Eukaryota</taxon>
        <taxon>Viridiplantae</taxon>
        <taxon>Streptophyta</taxon>
        <taxon>Embryophyta</taxon>
        <taxon>Tracheophyta</taxon>
        <taxon>Spermatophyta</taxon>
        <taxon>Magnoliopsida</taxon>
        <taxon>Ranunculales</taxon>
        <taxon>Ranunculaceae</taxon>
        <taxon>Thalictroideae</taxon>
        <taxon>Thalictrum</taxon>
    </lineage>
</organism>
<dbReference type="GO" id="GO:0005794">
    <property type="term" value="C:Golgi apparatus"/>
    <property type="evidence" value="ECO:0007669"/>
    <property type="project" value="TreeGrafter"/>
</dbReference>
<feature type="transmembrane region" description="Helical" evidence="1">
    <location>
        <begin position="248"/>
        <end position="268"/>
    </location>
</feature>
<feature type="transmembrane region" description="Helical" evidence="1">
    <location>
        <begin position="196"/>
        <end position="214"/>
    </location>
</feature>
<evidence type="ECO:0000259" key="2">
    <source>
        <dbReference type="Pfam" id="PF21904"/>
    </source>
</evidence>
<dbReference type="AlphaFoldDB" id="A0A7J6VE63"/>
<name>A0A7J6VE63_THATH</name>